<dbReference type="AlphaFoldDB" id="A0A9D4HQJ0"/>
<feature type="signal peptide" evidence="1">
    <location>
        <begin position="1"/>
        <end position="17"/>
    </location>
</feature>
<protein>
    <submittedName>
        <fullName evidence="2">Uncharacterized protein</fullName>
    </submittedName>
</protein>
<accession>A0A9D4HQJ0</accession>
<reference evidence="2" key="2">
    <citation type="submission" date="2020-11" db="EMBL/GenBank/DDBJ databases">
        <authorList>
            <person name="McCartney M.A."/>
            <person name="Auch B."/>
            <person name="Kono T."/>
            <person name="Mallez S."/>
            <person name="Becker A."/>
            <person name="Gohl D.M."/>
            <person name="Silverstein K.A.T."/>
            <person name="Koren S."/>
            <person name="Bechman K.B."/>
            <person name="Herman A."/>
            <person name="Abrahante J.E."/>
            <person name="Garbe J."/>
        </authorList>
    </citation>
    <scope>NUCLEOTIDE SEQUENCE</scope>
    <source>
        <strain evidence="2">Duluth1</strain>
        <tissue evidence="2">Whole animal</tissue>
    </source>
</reference>
<reference evidence="2" key="1">
    <citation type="journal article" date="2019" name="bioRxiv">
        <title>The Genome of the Zebra Mussel, Dreissena polymorpha: A Resource for Invasive Species Research.</title>
        <authorList>
            <person name="McCartney M.A."/>
            <person name="Auch B."/>
            <person name="Kono T."/>
            <person name="Mallez S."/>
            <person name="Zhang Y."/>
            <person name="Obille A."/>
            <person name="Becker A."/>
            <person name="Abrahante J.E."/>
            <person name="Garbe J."/>
            <person name="Badalamenti J.P."/>
            <person name="Herman A."/>
            <person name="Mangelson H."/>
            <person name="Liachko I."/>
            <person name="Sullivan S."/>
            <person name="Sone E.D."/>
            <person name="Koren S."/>
            <person name="Silverstein K.A.T."/>
            <person name="Beckman K.B."/>
            <person name="Gohl D.M."/>
        </authorList>
    </citation>
    <scope>NUCLEOTIDE SEQUENCE</scope>
    <source>
        <strain evidence="2">Duluth1</strain>
        <tissue evidence="2">Whole animal</tissue>
    </source>
</reference>
<name>A0A9D4HQJ0_DREPO</name>
<dbReference type="EMBL" id="JAIWYP010000012">
    <property type="protein sequence ID" value="KAH3727361.1"/>
    <property type="molecule type" value="Genomic_DNA"/>
</dbReference>
<sequence>MAFIAGLLSLLLPKTRGTVLPKTIEDAENFGRNRNPPVAEVVLQVVETGL</sequence>
<keyword evidence="1" id="KW-0732">Signal</keyword>
<organism evidence="2 3">
    <name type="scientific">Dreissena polymorpha</name>
    <name type="common">Zebra mussel</name>
    <name type="synonym">Mytilus polymorpha</name>
    <dbReference type="NCBI Taxonomy" id="45954"/>
    <lineage>
        <taxon>Eukaryota</taxon>
        <taxon>Metazoa</taxon>
        <taxon>Spiralia</taxon>
        <taxon>Lophotrochozoa</taxon>
        <taxon>Mollusca</taxon>
        <taxon>Bivalvia</taxon>
        <taxon>Autobranchia</taxon>
        <taxon>Heteroconchia</taxon>
        <taxon>Euheterodonta</taxon>
        <taxon>Imparidentia</taxon>
        <taxon>Neoheterodontei</taxon>
        <taxon>Myida</taxon>
        <taxon>Dreissenoidea</taxon>
        <taxon>Dreissenidae</taxon>
        <taxon>Dreissena</taxon>
    </lineage>
</organism>
<keyword evidence="3" id="KW-1185">Reference proteome</keyword>
<feature type="chain" id="PRO_5039645673" evidence="1">
    <location>
        <begin position="18"/>
        <end position="50"/>
    </location>
</feature>
<proteinExistence type="predicted"/>
<evidence type="ECO:0000256" key="1">
    <source>
        <dbReference type="SAM" id="SignalP"/>
    </source>
</evidence>
<evidence type="ECO:0000313" key="2">
    <source>
        <dbReference type="EMBL" id="KAH3727361.1"/>
    </source>
</evidence>
<dbReference type="Proteomes" id="UP000828390">
    <property type="component" value="Unassembled WGS sequence"/>
</dbReference>
<evidence type="ECO:0000313" key="3">
    <source>
        <dbReference type="Proteomes" id="UP000828390"/>
    </source>
</evidence>
<gene>
    <name evidence="2" type="ORF">DPMN_053295</name>
</gene>
<comment type="caution">
    <text evidence="2">The sequence shown here is derived from an EMBL/GenBank/DDBJ whole genome shotgun (WGS) entry which is preliminary data.</text>
</comment>